<organism evidence="2 3">
    <name type="scientific">Acidianus hospitalis</name>
    <dbReference type="NCBI Taxonomy" id="563177"/>
    <lineage>
        <taxon>Archaea</taxon>
        <taxon>Thermoproteota</taxon>
        <taxon>Thermoprotei</taxon>
        <taxon>Sulfolobales</taxon>
        <taxon>Sulfolobaceae</taxon>
        <taxon>Acidianus</taxon>
    </lineage>
</organism>
<dbReference type="EMBL" id="QEFD01000164">
    <property type="protein sequence ID" value="PVU75025.1"/>
    <property type="molecule type" value="Genomic_DNA"/>
</dbReference>
<name>A0A2T9X4R1_9CREN</name>
<evidence type="ECO:0000313" key="3">
    <source>
        <dbReference type="Proteomes" id="UP000245638"/>
    </source>
</evidence>
<keyword evidence="1" id="KW-0472">Membrane</keyword>
<feature type="transmembrane region" description="Helical" evidence="1">
    <location>
        <begin position="64"/>
        <end position="83"/>
    </location>
</feature>
<comment type="caution">
    <text evidence="2">The sequence shown here is derived from an EMBL/GenBank/DDBJ whole genome shotgun (WGS) entry which is preliminary data.</text>
</comment>
<feature type="transmembrane region" description="Helical" evidence="1">
    <location>
        <begin position="174"/>
        <end position="191"/>
    </location>
</feature>
<reference evidence="2 3" key="1">
    <citation type="journal article" date="2015" name="Appl. Environ. Microbiol.">
        <title>Nanoarchaeota, Their Sulfolobales Host, and Nanoarchaeota Virus Distribution across Yellowstone National Park Hot Springs.</title>
        <authorList>
            <person name="Munson-McGee J.H."/>
            <person name="Field E.K."/>
            <person name="Bateson M."/>
            <person name="Rooney C."/>
            <person name="Stepanauskas R."/>
            <person name="Young M.J."/>
        </authorList>
    </citation>
    <scope>NUCLEOTIDE SEQUENCE [LARGE SCALE GENOMIC DNA]</scope>
    <source>
        <strain evidence="2">SCGC AC-742_N10</strain>
    </source>
</reference>
<feature type="non-terminal residue" evidence="2">
    <location>
        <position position="1"/>
    </location>
</feature>
<proteinExistence type="predicted"/>
<gene>
    <name evidence="2" type="ORF">DDW13_05570</name>
</gene>
<evidence type="ECO:0000256" key="1">
    <source>
        <dbReference type="SAM" id="Phobius"/>
    </source>
</evidence>
<dbReference type="Proteomes" id="UP000245638">
    <property type="component" value="Unassembled WGS sequence"/>
</dbReference>
<evidence type="ECO:0000313" key="2">
    <source>
        <dbReference type="EMBL" id="PVU75025.1"/>
    </source>
</evidence>
<keyword evidence="1" id="KW-1133">Transmembrane helix</keyword>
<protein>
    <recommendedName>
        <fullName evidence="4">ABC transporter permease</fullName>
    </recommendedName>
</protein>
<dbReference type="AlphaFoldDB" id="A0A2T9X4R1"/>
<keyword evidence="1" id="KW-0812">Transmembrane</keyword>
<sequence length="223" mass="25610">EFNIGQKRTGRGRMGLINLLIKHKYGNYGLLTYVELELVLSVGMVLSYNMFYPTTRTISDYAQQFTFNFILSVITLILVVLVIKNIAFGTGQDFFDGTIITFLQMKGRKKVFLSLYVTDVIIPGVIFILTTMTTFYLASFNVSLTWIPEYLSIYLFLSNASYIVTILTKRPFRAFFISIVILLLFVGVDFSQNFMLIYCYLTMMILSIILLIASYYLFRGVSL</sequence>
<feature type="transmembrane region" description="Helical" evidence="1">
    <location>
        <begin position="197"/>
        <end position="218"/>
    </location>
</feature>
<feature type="transmembrane region" description="Helical" evidence="1">
    <location>
        <begin position="150"/>
        <end position="167"/>
    </location>
</feature>
<feature type="transmembrane region" description="Helical" evidence="1">
    <location>
        <begin position="30"/>
        <end position="52"/>
    </location>
</feature>
<feature type="transmembrane region" description="Helical" evidence="1">
    <location>
        <begin position="113"/>
        <end position="138"/>
    </location>
</feature>
<evidence type="ECO:0008006" key="4">
    <source>
        <dbReference type="Google" id="ProtNLM"/>
    </source>
</evidence>
<accession>A0A2T9X4R1</accession>